<dbReference type="PANTHER" id="PTHR46663:SF2">
    <property type="entry name" value="GGDEF DOMAIN-CONTAINING PROTEIN"/>
    <property type="match status" value="1"/>
</dbReference>
<feature type="domain" description="GGDEF" evidence="3">
    <location>
        <begin position="415"/>
        <end position="549"/>
    </location>
</feature>
<dbReference type="EMBL" id="JBBMFE010000002">
    <property type="protein sequence ID" value="MEQ2471350.1"/>
    <property type="molecule type" value="Genomic_DNA"/>
</dbReference>
<dbReference type="InterPro" id="IPR043128">
    <property type="entry name" value="Rev_trsase/Diguanyl_cyclase"/>
</dbReference>
<accession>A0ABV1FEY0</accession>
<dbReference type="Proteomes" id="UP001438008">
    <property type="component" value="Unassembled WGS sequence"/>
</dbReference>
<dbReference type="PROSITE" id="PS50887">
    <property type="entry name" value="GGDEF"/>
    <property type="match status" value="1"/>
</dbReference>
<dbReference type="GO" id="GO:0052621">
    <property type="term" value="F:diguanylate cyclase activity"/>
    <property type="evidence" value="ECO:0007669"/>
    <property type="project" value="UniProtKB-EC"/>
</dbReference>
<feature type="transmembrane region" description="Helical" evidence="2">
    <location>
        <begin position="212"/>
        <end position="233"/>
    </location>
</feature>
<dbReference type="InterPro" id="IPR029787">
    <property type="entry name" value="Nucleotide_cyclase"/>
</dbReference>
<evidence type="ECO:0000256" key="1">
    <source>
        <dbReference type="SAM" id="MobiDB-lite"/>
    </source>
</evidence>
<dbReference type="SMART" id="SM00267">
    <property type="entry name" value="GGDEF"/>
    <property type="match status" value="1"/>
</dbReference>
<proteinExistence type="predicted"/>
<keyword evidence="2" id="KW-0812">Transmembrane</keyword>
<feature type="region of interest" description="Disordered" evidence="1">
    <location>
        <begin position="530"/>
        <end position="549"/>
    </location>
</feature>
<keyword evidence="4" id="KW-0808">Transferase</keyword>
<protein>
    <submittedName>
        <fullName evidence="4">Sensor domain-containing diguanylate cyclase</fullName>
        <ecNumber evidence="4">2.7.7.65</ecNumber>
    </submittedName>
</protein>
<keyword evidence="4" id="KW-0548">Nucleotidyltransferase</keyword>
<sequence length="549" mass="63292">MKEMWENLKDGKNDWQYSDFFMFNEENQFITAAGRKGTADSITGAFDEMFQKNRRVISSYTASYGIKKIVLAAPLPEVFISNDVSYTGLAISYDASVVENLMASNLYEGQSDCYVVRSDGEILLSLTSKTEIPQDVNNLISFYTDADIVWKDRNPVYVQECIEQQREGNTQYTYRGRTYYMVSEPVGIEDWTLLGIVRSDAVDYSDRNLQKVTLGILGVSAALIMLLVVLALVSENRAKLLNEEKERLLLEKEKERATQFLEGISRIVDRYAVADLENDRYEYYELILDEPLYPETGAYWSLVDYISRRYIVLTNTENAKVCRMIAPDYLRKVLRKESDILKFEYCIRNENIYKVMHVIPIEWAKDNRLTKVMLVSMDIGQKIELENMANTDGLTGLFNERYFTNILQNKEKKKLPFVLFYIDLDRFKPINDTYGHSTGDQVLQEIARRLQECIRSNDYAFRIGGDEFALIICSAYDKAFCCHMAERIQIALTEPVKLAGKTLRVGVSCGCAAFPEDSSEAEEVRAIADQRMYEEKEKHHREDPMHSGR</sequence>
<keyword evidence="2" id="KW-1133">Transmembrane helix</keyword>
<dbReference type="InterPro" id="IPR000160">
    <property type="entry name" value="GGDEF_dom"/>
</dbReference>
<name>A0ABV1FEY0_9FIRM</name>
<keyword evidence="2" id="KW-0472">Membrane</keyword>
<comment type="caution">
    <text evidence="4">The sequence shown here is derived from an EMBL/GenBank/DDBJ whole genome shotgun (WGS) entry which is preliminary data.</text>
</comment>
<dbReference type="EC" id="2.7.7.65" evidence="4"/>
<dbReference type="CDD" id="cd01949">
    <property type="entry name" value="GGDEF"/>
    <property type="match status" value="1"/>
</dbReference>
<dbReference type="Gene3D" id="3.30.70.270">
    <property type="match status" value="1"/>
</dbReference>
<dbReference type="SUPFAM" id="SSF55073">
    <property type="entry name" value="Nucleotide cyclase"/>
    <property type="match status" value="1"/>
</dbReference>
<evidence type="ECO:0000313" key="4">
    <source>
        <dbReference type="EMBL" id="MEQ2471350.1"/>
    </source>
</evidence>
<dbReference type="NCBIfam" id="TIGR00254">
    <property type="entry name" value="GGDEF"/>
    <property type="match status" value="1"/>
</dbReference>
<dbReference type="PANTHER" id="PTHR46663">
    <property type="entry name" value="DIGUANYLATE CYCLASE DGCT-RELATED"/>
    <property type="match status" value="1"/>
</dbReference>
<dbReference type="Pfam" id="PF00990">
    <property type="entry name" value="GGDEF"/>
    <property type="match status" value="1"/>
</dbReference>
<evidence type="ECO:0000313" key="5">
    <source>
        <dbReference type="Proteomes" id="UP001438008"/>
    </source>
</evidence>
<dbReference type="RefSeq" id="WP_349163594.1">
    <property type="nucleotide sequence ID" value="NZ_JBBMFE010000002.1"/>
</dbReference>
<dbReference type="InterPro" id="IPR052163">
    <property type="entry name" value="DGC-Regulatory_Protein"/>
</dbReference>
<gene>
    <name evidence="4" type="ORF">WMO29_02380</name>
</gene>
<organism evidence="4 5">
    <name type="scientific">Laedolimicola intestinihominis</name>
    <dbReference type="NCBI Taxonomy" id="3133166"/>
    <lineage>
        <taxon>Bacteria</taxon>
        <taxon>Bacillati</taxon>
        <taxon>Bacillota</taxon>
        <taxon>Clostridia</taxon>
        <taxon>Lachnospirales</taxon>
        <taxon>Lachnospiraceae</taxon>
        <taxon>Laedolimicola</taxon>
    </lineage>
</organism>
<keyword evidence="5" id="KW-1185">Reference proteome</keyword>
<evidence type="ECO:0000256" key="2">
    <source>
        <dbReference type="SAM" id="Phobius"/>
    </source>
</evidence>
<reference evidence="4 5" key="1">
    <citation type="submission" date="2024-03" db="EMBL/GenBank/DDBJ databases">
        <title>Human intestinal bacterial collection.</title>
        <authorList>
            <person name="Pauvert C."/>
            <person name="Hitch T.C.A."/>
            <person name="Clavel T."/>
        </authorList>
    </citation>
    <scope>NUCLEOTIDE SEQUENCE [LARGE SCALE GENOMIC DNA]</scope>
    <source>
        <strain evidence="4 5">CLA-AA-H132</strain>
    </source>
</reference>
<evidence type="ECO:0000259" key="3">
    <source>
        <dbReference type="PROSITE" id="PS50887"/>
    </source>
</evidence>